<dbReference type="Proteomes" id="UP000326336">
    <property type="component" value="Unassembled WGS sequence"/>
</dbReference>
<evidence type="ECO:0000256" key="2">
    <source>
        <dbReference type="SAM" id="MobiDB-lite"/>
    </source>
</evidence>
<sequence length="132" mass="14776">MSDDMLARLLALIADEPDYPGISRDEPVVVEYYANLGKTIVTYRGFIELDGDALSPLFATSHTWEKASSPIEQLEQLDGRRKPDARNDADDGLVRQLMTVIDNQRQTIQELDEQVRELRKGRATASPGSEEA</sequence>
<feature type="compositionally biased region" description="Basic and acidic residues" evidence="2">
    <location>
        <begin position="77"/>
        <end position="90"/>
    </location>
</feature>
<reference evidence="3 4" key="1">
    <citation type="journal article" date="2019" name="Int. J. Syst. Evol. Microbiol.">
        <title>Bifidobacterium jacchi sp. nov., isolated from the faeces of a baby common marmoset (Callithrix jacchus).</title>
        <authorList>
            <person name="Modesto M."/>
            <person name="Watanabe K."/>
            <person name="Arita M."/>
            <person name="Satti M."/>
            <person name="Oki K."/>
            <person name="Sciavilla P."/>
            <person name="Patavino C."/>
            <person name="Camma C."/>
            <person name="Michelini S."/>
            <person name="Sgorbati B."/>
            <person name="Mattarelli P."/>
        </authorList>
    </citation>
    <scope>NUCLEOTIDE SEQUENCE [LARGE SCALE GENOMIC DNA]</scope>
    <source>
        <strain evidence="3 4">MRM 9.3</strain>
    </source>
</reference>
<dbReference type="RefSeq" id="WP_175578241.1">
    <property type="nucleotide sequence ID" value="NZ_RQSP01000003.1"/>
</dbReference>
<feature type="region of interest" description="Disordered" evidence="2">
    <location>
        <begin position="69"/>
        <end position="90"/>
    </location>
</feature>
<keyword evidence="4" id="KW-1185">Reference proteome</keyword>
<evidence type="ECO:0000313" key="4">
    <source>
        <dbReference type="Proteomes" id="UP000326336"/>
    </source>
</evidence>
<keyword evidence="1" id="KW-0175">Coiled coil</keyword>
<evidence type="ECO:0000313" key="3">
    <source>
        <dbReference type="EMBL" id="KAB5608383.1"/>
    </source>
</evidence>
<gene>
    <name evidence="3" type="ORF">EHS19_01810</name>
</gene>
<organism evidence="3 4">
    <name type="scientific">Bifidobacterium jacchi</name>
    <dbReference type="NCBI Taxonomy" id="2490545"/>
    <lineage>
        <taxon>Bacteria</taxon>
        <taxon>Bacillati</taxon>
        <taxon>Actinomycetota</taxon>
        <taxon>Actinomycetes</taxon>
        <taxon>Bifidobacteriales</taxon>
        <taxon>Bifidobacteriaceae</taxon>
        <taxon>Bifidobacterium</taxon>
    </lineage>
</organism>
<dbReference type="EMBL" id="RQSP01000003">
    <property type="protein sequence ID" value="KAB5608383.1"/>
    <property type="molecule type" value="Genomic_DNA"/>
</dbReference>
<feature type="coiled-coil region" evidence="1">
    <location>
        <begin position="94"/>
        <end position="121"/>
    </location>
</feature>
<name>A0A5N5RMN4_9BIFI</name>
<protein>
    <submittedName>
        <fullName evidence="3">Uncharacterized protein</fullName>
    </submittedName>
</protein>
<comment type="caution">
    <text evidence="3">The sequence shown here is derived from an EMBL/GenBank/DDBJ whole genome shotgun (WGS) entry which is preliminary data.</text>
</comment>
<accession>A0A5N5RMN4</accession>
<dbReference type="AlphaFoldDB" id="A0A5N5RMN4"/>
<evidence type="ECO:0000256" key="1">
    <source>
        <dbReference type="SAM" id="Coils"/>
    </source>
</evidence>
<proteinExistence type="predicted"/>